<name>A0A9X0W9Z5_9GAMM</name>
<feature type="region of interest" description="Disordered" evidence="1">
    <location>
        <begin position="1004"/>
        <end position="1063"/>
    </location>
</feature>
<dbReference type="AlphaFoldDB" id="A0A9X0W9Z5"/>
<gene>
    <name evidence="2" type="ORF">CKO42_14175</name>
</gene>
<evidence type="ECO:0000313" key="3">
    <source>
        <dbReference type="Proteomes" id="UP001138768"/>
    </source>
</evidence>
<reference evidence="2 3" key="1">
    <citation type="journal article" date="2020" name="Microorganisms">
        <title>Osmotic Adaptation and Compatible Solute Biosynthesis of Phototrophic Bacteria as Revealed from Genome Analyses.</title>
        <authorList>
            <person name="Imhoff J.F."/>
            <person name="Rahn T."/>
            <person name="Kunzel S."/>
            <person name="Keller A."/>
            <person name="Neulinger S.C."/>
        </authorList>
    </citation>
    <scope>NUCLEOTIDE SEQUENCE [LARGE SCALE GENOMIC DNA]</scope>
    <source>
        <strain evidence="2 3">DSM 25653</strain>
    </source>
</reference>
<feature type="region of interest" description="Disordered" evidence="1">
    <location>
        <begin position="348"/>
        <end position="368"/>
    </location>
</feature>
<feature type="region of interest" description="Disordered" evidence="1">
    <location>
        <begin position="546"/>
        <end position="609"/>
    </location>
</feature>
<sequence>MNTFVSRSLIVLLVLAALYLIAVNAALNLPATRALVNGLQPEQFQVTWERAWSLYPLRLELNGVAADGQTPTEQWQVDAGHAAASISLLPLLQGEIRVHDLDLKDIDLRLRPRPTPEASADADADADRNPLVAFYPMIRNRDPNAVAEAPPEASNGTLVLEIDDIHVQGEHRFWISHIRGSLPGAVRGSLRMESETGRLALGGGAIDLALTSLTVGPEEPITDAASIQGEIEIPPFRLSEKQGLELMRVPELDARIDLPVQNLDFIALLMPVLGELELSGHGRLNGRIALSAGEVLPGTDLRVEAHQLAMDISPYAFSGDGSVEFKVDPDHEGQADLIVRFDKVRAELEPGSGPAMDRPGASSREDNNAQPDAQLLFTGQGLTAQVQAAEVDPTTTSTAKQVEDLATEVTLQFKLDIPSMQVPDLVVYNRLFPQEWDLGLLGGSGTLAGALEITSEVLSLDLDLASDEAELRYQDYHAITDLLLQLRARVDDVDDVPGTELHMDGTTLRIEDAEVAVEHADNDAGENARQPAQPWRAELRIVDGDLRLPTPNAVPGSGSGSDSGSGPGSGSGQELGSVSEPGLAETQVQPQPQPQADAKANAQTDTGASDPIPAIARILKEQGFGAVLADADGRLEAVLTVSELDWIAELLDRPLDLSLEGSGELDAEIILTNGQPDAGTSLWVPREPLSLALMQHRVDGQGSARLTLERGGDRPRFRLDVGLEDARMRRRDEPEPSIGEVRLDAMILVTDPLAGGGDSADLSLKLHSARVHDMSTYNAYLPENAPLSLLSGAASLVGDLRLKPDSAEGQWLLQAEDLQLSLSDNKLSGDLQLEILVRDGSAQDLRFDITGSSLRLDRVQVVGAAGSAQSPDWHARLQLEDTEVLWQKPMHLDMLADITIRDTRPFVALLDNLRGKHGWIGELLTMEDLGGHVQLAMDGETAVIDDAMLSAPELGIHLKGQSAASAREAMLLLRWHNLSGAMELKDGQQHFNMTNAQARFAAYSPGETPLPSFGDDMPIAESNMHTVQTKASKEQTPREPEANRESGPQRPHGTPSPFADHSL</sequence>
<feature type="compositionally biased region" description="Gly residues" evidence="1">
    <location>
        <begin position="557"/>
        <end position="573"/>
    </location>
</feature>
<feature type="compositionally biased region" description="Low complexity" evidence="1">
    <location>
        <begin position="584"/>
        <end position="603"/>
    </location>
</feature>
<organism evidence="2 3">
    <name type="scientific">Lamprobacter modestohalophilus</name>
    <dbReference type="NCBI Taxonomy" id="1064514"/>
    <lineage>
        <taxon>Bacteria</taxon>
        <taxon>Pseudomonadati</taxon>
        <taxon>Pseudomonadota</taxon>
        <taxon>Gammaproteobacteria</taxon>
        <taxon>Chromatiales</taxon>
        <taxon>Chromatiaceae</taxon>
        <taxon>Lamprobacter</taxon>
    </lineage>
</organism>
<proteinExistence type="predicted"/>
<evidence type="ECO:0008006" key="4">
    <source>
        <dbReference type="Google" id="ProtNLM"/>
    </source>
</evidence>
<dbReference type="RefSeq" id="WP_200245097.1">
    <property type="nucleotide sequence ID" value="NZ_NRRY01000023.1"/>
</dbReference>
<evidence type="ECO:0000313" key="2">
    <source>
        <dbReference type="EMBL" id="MBK1619564.1"/>
    </source>
</evidence>
<feature type="compositionally biased region" description="Basic and acidic residues" evidence="1">
    <location>
        <begin position="1031"/>
        <end position="1044"/>
    </location>
</feature>
<comment type="caution">
    <text evidence="2">The sequence shown here is derived from an EMBL/GenBank/DDBJ whole genome shotgun (WGS) entry which is preliminary data.</text>
</comment>
<accession>A0A9X0W9Z5</accession>
<evidence type="ECO:0000256" key="1">
    <source>
        <dbReference type="SAM" id="MobiDB-lite"/>
    </source>
</evidence>
<dbReference type="EMBL" id="NRRY01000023">
    <property type="protein sequence ID" value="MBK1619564.1"/>
    <property type="molecule type" value="Genomic_DNA"/>
</dbReference>
<keyword evidence="3" id="KW-1185">Reference proteome</keyword>
<protein>
    <recommendedName>
        <fullName evidence="4">DUF748 domain-containing protein</fullName>
    </recommendedName>
</protein>
<dbReference type="Proteomes" id="UP001138768">
    <property type="component" value="Unassembled WGS sequence"/>
</dbReference>